<evidence type="ECO:0000256" key="2">
    <source>
        <dbReference type="ARBA" id="ARBA00022679"/>
    </source>
</evidence>
<organism evidence="8">
    <name type="scientific">Blautia glucerasea</name>
    <dbReference type="NCBI Taxonomy" id="536633"/>
    <lineage>
        <taxon>Bacteria</taxon>
        <taxon>Bacillati</taxon>
        <taxon>Bacillota</taxon>
        <taxon>Clostridia</taxon>
        <taxon>Lachnospirales</taxon>
        <taxon>Lachnospiraceae</taxon>
        <taxon>Blautia</taxon>
    </lineage>
</organism>
<keyword evidence="3 5" id="KW-0949">S-adenosyl-L-methionine</keyword>
<protein>
    <recommendedName>
        <fullName evidence="5">Release factor glutamine methyltransferase</fullName>
        <shortName evidence="5">RF MTase</shortName>
        <ecNumber evidence="5">2.1.1.297</ecNumber>
    </recommendedName>
    <alternativeName>
        <fullName evidence="5">N5-glutamine methyltransferase PrmC</fullName>
    </alternativeName>
    <alternativeName>
        <fullName evidence="5">Protein-(glutamine-N5) MTase PrmC</fullName>
    </alternativeName>
    <alternativeName>
        <fullName evidence="5">Protein-glutamine N-methyltransferase PrmC</fullName>
    </alternativeName>
</protein>
<feature type="binding site" evidence="5">
    <location>
        <begin position="196"/>
        <end position="199"/>
    </location>
    <ligand>
        <name>substrate</name>
    </ligand>
</feature>
<dbReference type="GO" id="GO:0003676">
    <property type="term" value="F:nucleic acid binding"/>
    <property type="evidence" value="ECO:0007669"/>
    <property type="project" value="InterPro"/>
</dbReference>
<dbReference type="NCBIfam" id="TIGR03534">
    <property type="entry name" value="RF_mod_PrmC"/>
    <property type="match status" value="1"/>
</dbReference>
<dbReference type="HAMAP" id="MF_02126">
    <property type="entry name" value="RF_methyltr_PrmC"/>
    <property type="match status" value="1"/>
</dbReference>
<dbReference type="EC" id="2.1.1.297" evidence="5"/>
<dbReference type="Pfam" id="PF05175">
    <property type="entry name" value="MTS"/>
    <property type="match status" value="1"/>
</dbReference>
<dbReference type="InterPro" id="IPR002052">
    <property type="entry name" value="DNA_methylase_N6_adenine_CS"/>
</dbReference>
<dbReference type="RefSeq" id="WP_156354323.1">
    <property type="nucleotide sequence ID" value="NZ_CACRST010000018.1"/>
</dbReference>
<evidence type="ECO:0000256" key="3">
    <source>
        <dbReference type="ARBA" id="ARBA00022691"/>
    </source>
</evidence>
<comment type="catalytic activity">
    <reaction evidence="4 5">
        <text>L-glutaminyl-[peptide chain release factor] + S-adenosyl-L-methionine = N(5)-methyl-L-glutaminyl-[peptide chain release factor] + S-adenosyl-L-homocysteine + H(+)</text>
        <dbReference type="Rhea" id="RHEA:42896"/>
        <dbReference type="Rhea" id="RHEA-COMP:10271"/>
        <dbReference type="Rhea" id="RHEA-COMP:10272"/>
        <dbReference type="ChEBI" id="CHEBI:15378"/>
        <dbReference type="ChEBI" id="CHEBI:30011"/>
        <dbReference type="ChEBI" id="CHEBI:57856"/>
        <dbReference type="ChEBI" id="CHEBI:59789"/>
        <dbReference type="ChEBI" id="CHEBI:61891"/>
        <dbReference type="EC" id="2.1.1.297"/>
    </reaction>
</comment>
<evidence type="ECO:0000256" key="1">
    <source>
        <dbReference type="ARBA" id="ARBA00022603"/>
    </source>
</evidence>
<sequence length="290" mass="33039">MKTLEALLREGSCALEAAHIEEARLDAWLLLEYVTGRNRAWYFAHSDEPADEQTQQKYMELCRKRREHIPLQHLTGSACFMGYDFFVDQHVLVPRQDTECLVEEGLKLLKGRENPRILDMCTGSGCILLSMLKEIPEASGTGADLSEEALVVAERNRKSLNVGERALFVKSDIFSSEYFMQNSGRELPEYDMLISNPPYIATAEIEKLMEEVRLHDPYMALDGREDGLYFYRRITKECSPYLKSGGWLLYEIGYDQGASVSEIMDEAGFSNIEVKKDLAGLDRVVIGKRK</sequence>
<feature type="domain" description="Release factor glutamine methyltransferase N-terminal" evidence="7">
    <location>
        <begin position="7"/>
        <end position="76"/>
    </location>
</feature>
<feature type="binding site" evidence="5">
    <location>
        <position position="196"/>
    </location>
    <ligand>
        <name>S-adenosyl-L-methionine</name>
        <dbReference type="ChEBI" id="CHEBI:59789"/>
    </ligand>
</feature>
<dbReference type="AlphaFoldDB" id="A0A6N2U5M1"/>
<dbReference type="GO" id="GO:0102559">
    <property type="term" value="F:peptide chain release factor N(5)-glutamine methyltransferase activity"/>
    <property type="evidence" value="ECO:0007669"/>
    <property type="project" value="UniProtKB-EC"/>
</dbReference>
<dbReference type="GO" id="GO:0032259">
    <property type="term" value="P:methylation"/>
    <property type="evidence" value="ECO:0007669"/>
    <property type="project" value="UniProtKB-KW"/>
</dbReference>
<dbReference type="CDD" id="cd02440">
    <property type="entry name" value="AdoMet_MTases"/>
    <property type="match status" value="1"/>
</dbReference>
<dbReference type="PANTHER" id="PTHR18895:SF74">
    <property type="entry name" value="MTRF1L RELEASE FACTOR GLUTAMINE METHYLTRANSFERASE"/>
    <property type="match status" value="1"/>
</dbReference>
<dbReference type="InterPro" id="IPR029063">
    <property type="entry name" value="SAM-dependent_MTases_sf"/>
</dbReference>
<dbReference type="Gene3D" id="3.40.50.150">
    <property type="entry name" value="Vaccinia Virus protein VP39"/>
    <property type="match status" value="1"/>
</dbReference>
<dbReference type="InterPro" id="IPR019874">
    <property type="entry name" value="RF_methyltr_PrmC"/>
</dbReference>
<dbReference type="Pfam" id="PF17827">
    <property type="entry name" value="PrmC_N"/>
    <property type="match status" value="1"/>
</dbReference>
<dbReference type="NCBIfam" id="TIGR00536">
    <property type="entry name" value="hemK_fam"/>
    <property type="match status" value="1"/>
</dbReference>
<evidence type="ECO:0000313" key="8">
    <source>
        <dbReference type="EMBL" id="VYT12867.1"/>
    </source>
</evidence>
<dbReference type="PROSITE" id="PS00092">
    <property type="entry name" value="N6_MTASE"/>
    <property type="match status" value="1"/>
</dbReference>
<dbReference type="InterPro" id="IPR004556">
    <property type="entry name" value="HemK-like"/>
</dbReference>
<dbReference type="InterPro" id="IPR040758">
    <property type="entry name" value="PrmC_N"/>
</dbReference>
<evidence type="ECO:0000259" key="6">
    <source>
        <dbReference type="Pfam" id="PF05175"/>
    </source>
</evidence>
<reference evidence="8" key="1">
    <citation type="submission" date="2019-11" db="EMBL/GenBank/DDBJ databases">
        <authorList>
            <person name="Feng L."/>
        </authorList>
    </citation>
    <scope>NUCLEOTIDE SEQUENCE</scope>
    <source>
        <strain evidence="8">BgluceraseaLFYP119</strain>
    </source>
</reference>
<keyword evidence="2 5" id="KW-0808">Transferase</keyword>
<proteinExistence type="inferred from homology"/>
<comment type="caution">
    <text evidence="5">Lacks conserved residue(s) required for the propagation of feature annotation.</text>
</comment>
<dbReference type="PANTHER" id="PTHR18895">
    <property type="entry name" value="HEMK METHYLTRANSFERASE"/>
    <property type="match status" value="1"/>
</dbReference>
<dbReference type="EMBL" id="CACRST010000018">
    <property type="protein sequence ID" value="VYT12867.1"/>
    <property type="molecule type" value="Genomic_DNA"/>
</dbReference>
<dbReference type="Gene3D" id="1.10.8.10">
    <property type="entry name" value="DNA helicase RuvA subunit, C-terminal domain"/>
    <property type="match status" value="1"/>
</dbReference>
<name>A0A6N2U5M1_9FIRM</name>
<evidence type="ECO:0000256" key="5">
    <source>
        <dbReference type="HAMAP-Rule" id="MF_02126"/>
    </source>
</evidence>
<keyword evidence="1 5" id="KW-0489">Methyltransferase</keyword>
<gene>
    <name evidence="5 8" type="primary">prmC</name>
    <name evidence="8" type="ORF">BGLFYP119_01915</name>
</gene>
<dbReference type="InterPro" id="IPR007848">
    <property type="entry name" value="Small_mtfrase_dom"/>
</dbReference>
<evidence type="ECO:0000259" key="7">
    <source>
        <dbReference type="Pfam" id="PF17827"/>
    </source>
</evidence>
<feature type="domain" description="Methyltransferase small" evidence="6">
    <location>
        <begin position="108"/>
        <end position="206"/>
    </location>
</feature>
<comment type="similarity">
    <text evidence="5">Belongs to the protein N5-glutamine methyltransferase family. PrmC subfamily.</text>
</comment>
<comment type="function">
    <text evidence="5">Methylates the class 1 translation termination release factors RF1/PrfA and RF2/PrfB on the glutamine residue of the universally conserved GGQ motif.</text>
</comment>
<dbReference type="InterPro" id="IPR050320">
    <property type="entry name" value="N5-glutamine_MTase"/>
</dbReference>
<evidence type="ECO:0000256" key="4">
    <source>
        <dbReference type="ARBA" id="ARBA00048391"/>
    </source>
</evidence>
<accession>A0A6N2U5M1</accession>
<feature type="binding site" evidence="5">
    <location>
        <position position="144"/>
    </location>
    <ligand>
        <name>S-adenosyl-L-methionine</name>
        <dbReference type="ChEBI" id="CHEBI:59789"/>
    </ligand>
</feature>
<dbReference type="SUPFAM" id="SSF53335">
    <property type="entry name" value="S-adenosyl-L-methionine-dependent methyltransferases"/>
    <property type="match status" value="1"/>
</dbReference>